<keyword evidence="5" id="KW-1185">Reference proteome</keyword>
<accession>A0A9Q1BP98</accession>
<proteinExistence type="predicted"/>
<dbReference type="OrthoDB" id="285793at2759"/>
<evidence type="ECO:0000313" key="4">
    <source>
        <dbReference type="EMBL" id="KAJ8030094.1"/>
    </source>
</evidence>
<evidence type="ECO:0000313" key="5">
    <source>
        <dbReference type="Proteomes" id="UP001152320"/>
    </source>
</evidence>
<dbReference type="PROSITE" id="PS51543">
    <property type="entry name" value="FYRC"/>
    <property type="match status" value="1"/>
</dbReference>
<sequence>MLYWFLYVGAMEQEETEVPKKKATVMTTKHYMLPIPLQPSADPIFPIELSNLTVQSLGVIKFDRPKYHDKNHIYPPGYTSQRLYAHYSDPLCLCGTPTSGKRLVDDTRGSGAEFFGISNPTICNLIQNLPDADKCHSYKRMQFETCPEKDRKKLRSWCAEDPRIDYNALQRSREGFQRRLEFDGPGARLTFNTMTDSDRLRVFLNRTNASQLQPLTSSLSSLDDLSTNDGDADNSDHIDVT</sequence>
<dbReference type="PROSITE" id="PS51542">
    <property type="entry name" value="FYRN"/>
    <property type="match status" value="1"/>
</dbReference>
<feature type="region of interest" description="Disordered" evidence="3">
    <location>
        <begin position="219"/>
        <end position="241"/>
    </location>
</feature>
<dbReference type="InterPro" id="IPR003888">
    <property type="entry name" value="FYrich_N"/>
</dbReference>
<protein>
    <submittedName>
        <fullName evidence="4">Transforming growth factor beta regulator 1</fullName>
    </submittedName>
</protein>
<comment type="subcellular location">
    <subcellularLocation>
        <location evidence="1">Nucleus</location>
    </subcellularLocation>
</comment>
<evidence type="ECO:0000256" key="2">
    <source>
        <dbReference type="ARBA" id="ARBA00023242"/>
    </source>
</evidence>
<evidence type="ECO:0000256" key="3">
    <source>
        <dbReference type="SAM" id="MobiDB-lite"/>
    </source>
</evidence>
<evidence type="ECO:0000256" key="1">
    <source>
        <dbReference type="ARBA" id="ARBA00004123"/>
    </source>
</evidence>
<comment type="caution">
    <text evidence="4">The sequence shown here is derived from an EMBL/GenBank/DDBJ whole genome shotgun (WGS) entry which is preliminary data.</text>
</comment>
<dbReference type="Gene3D" id="3.30.160.360">
    <property type="match status" value="2"/>
</dbReference>
<dbReference type="Pfam" id="PF05964">
    <property type="entry name" value="FYRN"/>
    <property type="match status" value="1"/>
</dbReference>
<dbReference type="PANTHER" id="PTHR22715:SF0">
    <property type="entry name" value="TRANSFORMING GROWTH FACTOR BETA REGULATOR 1"/>
    <property type="match status" value="1"/>
</dbReference>
<dbReference type="EMBL" id="JAIZAY010000013">
    <property type="protein sequence ID" value="KAJ8030094.1"/>
    <property type="molecule type" value="Genomic_DNA"/>
</dbReference>
<keyword evidence="2" id="KW-0539">Nucleus</keyword>
<reference evidence="4" key="1">
    <citation type="submission" date="2021-10" db="EMBL/GenBank/DDBJ databases">
        <title>Tropical sea cucumber genome reveals ecological adaptation and Cuvierian tubules defense mechanism.</title>
        <authorList>
            <person name="Chen T."/>
        </authorList>
    </citation>
    <scope>NUCLEOTIDE SEQUENCE</scope>
    <source>
        <strain evidence="4">Nanhai2018</strain>
        <tissue evidence="4">Muscle</tissue>
    </source>
</reference>
<gene>
    <name evidence="4" type="ORF">HOLleu_26376</name>
</gene>
<dbReference type="GO" id="GO:0051726">
    <property type="term" value="P:regulation of cell cycle"/>
    <property type="evidence" value="ECO:0007669"/>
    <property type="project" value="TreeGrafter"/>
</dbReference>
<dbReference type="PANTHER" id="PTHR22715">
    <property type="entry name" value="TRANSFORMING GROWTH FACTOR BETA REGULATED GENE 1"/>
    <property type="match status" value="1"/>
</dbReference>
<dbReference type="InterPro" id="IPR040092">
    <property type="entry name" value="TBRG1"/>
</dbReference>
<name>A0A9Q1BP98_HOLLE</name>
<dbReference type="Proteomes" id="UP001152320">
    <property type="component" value="Chromosome 13"/>
</dbReference>
<dbReference type="GO" id="GO:0005634">
    <property type="term" value="C:nucleus"/>
    <property type="evidence" value="ECO:0007669"/>
    <property type="project" value="UniProtKB-SubCell"/>
</dbReference>
<dbReference type="InterPro" id="IPR003889">
    <property type="entry name" value="FYrich_C"/>
</dbReference>
<organism evidence="4 5">
    <name type="scientific">Holothuria leucospilota</name>
    <name type="common">Black long sea cucumber</name>
    <name type="synonym">Mertensiothuria leucospilota</name>
    <dbReference type="NCBI Taxonomy" id="206669"/>
    <lineage>
        <taxon>Eukaryota</taxon>
        <taxon>Metazoa</taxon>
        <taxon>Echinodermata</taxon>
        <taxon>Eleutherozoa</taxon>
        <taxon>Echinozoa</taxon>
        <taxon>Holothuroidea</taxon>
        <taxon>Aspidochirotacea</taxon>
        <taxon>Aspidochirotida</taxon>
        <taxon>Holothuriidae</taxon>
        <taxon>Holothuria</taxon>
    </lineage>
</organism>
<dbReference type="Pfam" id="PF05965">
    <property type="entry name" value="FYRC"/>
    <property type="match status" value="1"/>
</dbReference>
<dbReference type="AlphaFoldDB" id="A0A9Q1BP98"/>